<dbReference type="AlphaFoldDB" id="A0A1L4BUU2"/>
<dbReference type="GO" id="GO:0005829">
    <property type="term" value="C:cytosol"/>
    <property type="evidence" value="ECO:0007669"/>
    <property type="project" value="TreeGrafter"/>
</dbReference>
<dbReference type="RefSeq" id="WP_072713393.1">
    <property type="nucleotide sequence ID" value="NZ_CP016796.1"/>
</dbReference>
<dbReference type="PANTHER" id="PTHR12215:SF10">
    <property type="entry name" value="L-AMINOADIPATE-SEMIALDEHYDE DEHYDROGENASE-PHOSPHOPANTETHEINYL TRANSFERASE"/>
    <property type="match status" value="1"/>
</dbReference>
<name>A0A1L4BUU2_9GAMM</name>
<feature type="domain" description="4'-phosphopantetheinyl transferase" evidence="3">
    <location>
        <begin position="92"/>
        <end position="172"/>
    </location>
</feature>
<dbReference type="Gene3D" id="3.90.470.20">
    <property type="entry name" value="4'-phosphopantetheinyl transferase domain"/>
    <property type="match status" value="2"/>
</dbReference>
<keyword evidence="2 4" id="KW-0808">Transferase</keyword>
<dbReference type="OrthoDB" id="9808281at2"/>
<evidence type="ECO:0000256" key="1">
    <source>
        <dbReference type="ARBA" id="ARBA00010990"/>
    </source>
</evidence>
<dbReference type="KEGG" id="frx:F7310_09710"/>
<reference evidence="4 5" key="1">
    <citation type="journal article" date="2016" name="Appl. Environ. Microbiol.">
        <title>Whole genome relationships among Francisella bacteria of diverse origin define new species and provide specific regions for detection.</title>
        <authorList>
            <person name="Challacombe J.F."/>
            <person name="Petersen J.M."/>
            <person name="Gallegos-Graves V."/>
            <person name="Hodge D."/>
            <person name="Pillai S."/>
            <person name="Kuske C.R."/>
        </authorList>
    </citation>
    <scope>NUCLEOTIDE SEQUENCE [LARGE SCALE GENOMIC DNA]</scope>
    <source>
        <strain evidence="5">TX07-7310</strain>
    </source>
</reference>
<sequence length="213" mass="25046">MSKVSVFILDFEKHRIEQVVSWLEKKVDQSKLTNKQKIFSQFIRYFVLSKKFSIENPLFATNDGKPYLCNSNIHFNISHTGNKVVIALANQQIGIDTEEIAQKRKVLRIAKRYFKPDEYLSLQKSDDLYRDFYTLWTLKESQVKRSSLGIAKGLGTATFKLINDNDWVSENYPNDFITFYYDELVISVCSNNIKNEDYSLFEIVDFEFKEIKK</sequence>
<keyword evidence="5" id="KW-1185">Reference proteome</keyword>
<dbReference type="InterPro" id="IPR050559">
    <property type="entry name" value="P-Pant_transferase_sf"/>
</dbReference>
<evidence type="ECO:0000313" key="4">
    <source>
        <dbReference type="EMBL" id="API87612.1"/>
    </source>
</evidence>
<gene>
    <name evidence="4" type="ORF">F7310_09710</name>
</gene>
<dbReference type="GO" id="GO:0008897">
    <property type="term" value="F:holo-[acyl-carrier-protein] synthase activity"/>
    <property type="evidence" value="ECO:0007669"/>
    <property type="project" value="InterPro"/>
</dbReference>
<evidence type="ECO:0000313" key="5">
    <source>
        <dbReference type="Proteomes" id="UP000184222"/>
    </source>
</evidence>
<dbReference type="STRING" id="573570.F7310_09710"/>
<dbReference type="InterPro" id="IPR037143">
    <property type="entry name" value="4-PPantetheinyl_Trfase_dom_sf"/>
</dbReference>
<dbReference type="GO" id="GO:0019878">
    <property type="term" value="P:lysine biosynthetic process via aminoadipic acid"/>
    <property type="evidence" value="ECO:0007669"/>
    <property type="project" value="TreeGrafter"/>
</dbReference>
<dbReference type="GO" id="GO:0000287">
    <property type="term" value="F:magnesium ion binding"/>
    <property type="evidence" value="ECO:0007669"/>
    <property type="project" value="InterPro"/>
</dbReference>
<evidence type="ECO:0000259" key="3">
    <source>
        <dbReference type="Pfam" id="PF01648"/>
    </source>
</evidence>
<accession>A0A1L4BUU2</accession>
<dbReference type="InterPro" id="IPR008278">
    <property type="entry name" value="4-PPantetheinyl_Trfase_dom"/>
</dbReference>
<dbReference type="PANTHER" id="PTHR12215">
    <property type="entry name" value="PHOSPHOPANTETHEINE TRANSFERASE"/>
    <property type="match status" value="1"/>
</dbReference>
<dbReference type="SUPFAM" id="SSF56214">
    <property type="entry name" value="4'-phosphopantetheinyl transferase"/>
    <property type="match status" value="2"/>
</dbReference>
<protein>
    <submittedName>
        <fullName evidence="4">4-phosphopantetheinyl transferase</fullName>
    </submittedName>
</protein>
<dbReference type="Proteomes" id="UP000184222">
    <property type="component" value="Chromosome"/>
</dbReference>
<organism evidence="4 5">
    <name type="scientific">Francisella uliginis</name>
    <dbReference type="NCBI Taxonomy" id="573570"/>
    <lineage>
        <taxon>Bacteria</taxon>
        <taxon>Pseudomonadati</taxon>
        <taxon>Pseudomonadota</taxon>
        <taxon>Gammaproteobacteria</taxon>
        <taxon>Thiotrichales</taxon>
        <taxon>Francisellaceae</taxon>
        <taxon>Francisella</taxon>
    </lineage>
</organism>
<dbReference type="Pfam" id="PF01648">
    <property type="entry name" value="ACPS"/>
    <property type="match status" value="1"/>
</dbReference>
<proteinExistence type="inferred from homology"/>
<dbReference type="EMBL" id="CP016796">
    <property type="protein sequence ID" value="API87612.1"/>
    <property type="molecule type" value="Genomic_DNA"/>
</dbReference>
<comment type="similarity">
    <text evidence="1">Belongs to the P-Pant transferase superfamily. Gsp/Sfp/HetI/AcpT family.</text>
</comment>
<evidence type="ECO:0000256" key="2">
    <source>
        <dbReference type="ARBA" id="ARBA00022679"/>
    </source>
</evidence>